<dbReference type="OrthoDB" id="10434980at2759"/>
<feature type="non-terminal residue" evidence="1">
    <location>
        <position position="1"/>
    </location>
</feature>
<proteinExistence type="predicted"/>
<gene>
    <name evidence="1" type="ORF">DERYTH_LOCUS25416</name>
</gene>
<dbReference type="EMBL" id="CAJVPY010047217">
    <property type="protein sequence ID" value="CAG8811160.1"/>
    <property type="molecule type" value="Genomic_DNA"/>
</dbReference>
<reference evidence="1" key="1">
    <citation type="submission" date="2021-06" db="EMBL/GenBank/DDBJ databases">
        <authorList>
            <person name="Kallberg Y."/>
            <person name="Tangrot J."/>
            <person name="Rosling A."/>
        </authorList>
    </citation>
    <scope>NUCLEOTIDE SEQUENCE</scope>
    <source>
        <strain evidence="1">MA453B</strain>
    </source>
</reference>
<comment type="caution">
    <text evidence="1">The sequence shown here is derived from an EMBL/GenBank/DDBJ whole genome shotgun (WGS) entry which is preliminary data.</text>
</comment>
<protein>
    <submittedName>
        <fullName evidence="1">25899_t:CDS:1</fullName>
    </submittedName>
</protein>
<accession>A0A9N9PCD0</accession>
<evidence type="ECO:0000313" key="1">
    <source>
        <dbReference type="EMBL" id="CAG8811160.1"/>
    </source>
</evidence>
<dbReference type="Proteomes" id="UP000789405">
    <property type="component" value="Unassembled WGS sequence"/>
</dbReference>
<evidence type="ECO:0000313" key="2">
    <source>
        <dbReference type="Proteomes" id="UP000789405"/>
    </source>
</evidence>
<keyword evidence="2" id="KW-1185">Reference proteome</keyword>
<name>A0A9N9PCD0_9GLOM</name>
<dbReference type="AlphaFoldDB" id="A0A9N9PCD0"/>
<sequence length="151" mass="17137">VKSTTVVALRSNFVWDFFITESDTELDVIYAICQVKDCTRKYVHHGSTSDYRKHLRDSHDITEASIASKTSEQINALKQPSKQLSITEIFKKPLNPKQQKLLNQEIFLLSSIEWQIIQGLTNLLAPAEQATKLLGSENYITLAITISIIEE</sequence>
<feature type="non-terminal residue" evidence="1">
    <location>
        <position position="151"/>
    </location>
</feature>
<organism evidence="1 2">
    <name type="scientific">Dentiscutata erythropus</name>
    <dbReference type="NCBI Taxonomy" id="1348616"/>
    <lineage>
        <taxon>Eukaryota</taxon>
        <taxon>Fungi</taxon>
        <taxon>Fungi incertae sedis</taxon>
        <taxon>Mucoromycota</taxon>
        <taxon>Glomeromycotina</taxon>
        <taxon>Glomeromycetes</taxon>
        <taxon>Diversisporales</taxon>
        <taxon>Gigasporaceae</taxon>
        <taxon>Dentiscutata</taxon>
    </lineage>
</organism>